<feature type="non-terminal residue" evidence="1">
    <location>
        <position position="1"/>
    </location>
</feature>
<reference evidence="1" key="1">
    <citation type="journal article" date="2015" name="Nature">
        <title>Complex archaea that bridge the gap between prokaryotes and eukaryotes.</title>
        <authorList>
            <person name="Spang A."/>
            <person name="Saw J.H."/>
            <person name="Jorgensen S.L."/>
            <person name="Zaremba-Niedzwiedzka K."/>
            <person name="Martijn J."/>
            <person name="Lind A.E."/>
            <person name="van Eijk R."/>
            <person name="Schleper C."/>
            <person name="Guy L."/>
            <person name="Ettema T.J."/>
        </authorList>
    </citation>
    <scope>NUCLEOTIDE SEQUENCE</scope>
</reference>
<dbReference type="AlphaFoldDB" id="A0A0F9A8C3"/>
<sequence>TYGRIIDKIDGEVLIVTDTIVEKKHYSRRWLLEEKQRIDTLLTELDRAELKEP</sequence>
<gene>
    <name evidence="1" type="ORF">LCGC14_2683340</name>
</gene>
<name>A0A0F9A8C3_9ZZZZ</name>
<accession>A0A0F9A8C3</accession>
<dbReference type="EMBL" id="LAZR01047366">
    <property type="protein sequence ID" value="KKK94395.1"/>
    <property type="molecule type" value="Genomic_DNA"/>
</dbReference>
<organism evidence="1">
    <name type="scientific">marine sediment metagenome</name>
    <dbReference type="NCBI Taxonomy" id="412755"/>
    <lineage>
        <taxon>unclassified sequences</taxon>
        <taxon>metagenomes</taxon>
        <taxon>ecological metagenomes</taxon>
    </lineage>
</organism>
<evidence type="ECO:0000313" key="1">
    <source>
        <dbReference type="EMBL" id="KKK94395.1"/>
    </source>
</evidence>
<comment type="caution">
    <text evidence="1">The sequence shown here is derived from an EMBL/GenBank/DDBJ whole genome shotgun (WGS) entry which is preliminary data.</text>
</comment>
<proteinExistence type="predicted"/>
<protein>
    <submittedName>
        <fullName evidence="1">Uncharacterized protein</fullName>
    </submittedName>
</protein>